<proteinExistence type="predicted"/>
<evidence type="ECO:0000313" key="1">
    <source>
        <dbReference type="EMBL" id="RHX92998.1"/>
    </source>
</evidence>
<organism evidence="1 2">
    <name type="scientific">Leptospira stimsonii</name>
    <dbReference type="NCBI Taxonomy" id="2202203"/>
    <lineage>
        <taxon>Bacteria</taxon>
        <taxon>Pseudomonadati</taxon>
        <taxon>Spirochaetota</taxon>
        <taxon>Spirochaetia</taxon>
        <taxon>Leptospirales</taxon>
        <taxon>Leptospiraceae</taxon>
        <taxon>Leptospira</taxon>
    </lineage>
</organism>
<comment type="caution">
    <text evidence="1">The sequence shown here is derived from an EMBL/GenBank/DDBJ whole genome shotgun (WGS) entry which is preliminary data.</text>
</comment>
<accession>A0A396ZHN8</accession>
<dbReference type="EMBL" id="QHCT01000001">
    <property type="protein sequence ID" value="RHX92998.1"/>
    <property type="molecule type" value="Genomic_DNA"/>
</dbReference>
<sequence length="63" mass="7611">MFNLTYNDFGLKNDLTMAYDVLNSDPIRNGNKKFPKLLYFSFYNTFVFSVNKVRFKNNLRWTQ</sequence>
<gene>
    <name evidence="1" type="ORF">DLM75_07555</name>
</gene>
<dbReference type="Proteomes" id="UP000265798">
    <property type="component" value="Unassembled WGS sequence"/>
</dbReference>
<evidence type="ECO:0000313" key="2">
    <source>
        <dbReference type="Proteomes" id="UP000265798"/>
    </source>
</evidence>
<name>A0A396ZHN8_9LEPT</name>
<reference evidence="2" key="1">
    <citation type="submission" date="2018-05" db="EMBL/GenBank/DDBJ databases">
        <title>Leptospira yasudae sp. nov. and Leptospira stimsonii sp. nov., two pathogenic species of the genus Leptospira isolated from environmental sources.</title>
        <authorList>
            <person name="Casanovas-Massana A."/>
            <person name="Hamond C."/>
            <person name="Santos L.A."/>
            <person name="Hacker K.P."/>
            <person name="Balassiano I."/>
            <person name="Medeiros M.A."/>
            <person name="Reis M.G."/>
            <person name="Ko A.I."/>
            <person name="Wunder E.A."/>
        </authorList>
    </citation>
    <scope>NUCLEOTIDE SEQUENCE [LARGE SCALE GENOMIC DNA]</scope>
    <source>
        <strain evidence="2">Yale</strain>
    </source>
</reference>
<protein>
    <submittedName>
        <fullName evidence="1">Uncharacterized protein</fullName>
    </submittedName>
</protein>
<dbReference type="AlphaFoldDB" id="A0A396ZHN8"/>